<comment type="catalytic activity">
    <reaction evidence="8">
        <text>L-seryl-[protein] + ATP = O-phospho-L-seryl-[protein] + ADP + H(+)</text>
        <dbReference type="Rhea" id="RHEA:17989"/>
        <dbReference type="Rhea" id="RHEA-COMP:9863"/>
        <dbReference type="Rhea" id="RHEA-COMP:11604"/>
        <dbReference type="ChEBI" id="CHEBI:15378"/>
        <dbReference type="ChEBI" id="CHEBI:29999"/>
        <dbReference type="ChEBI" id="CHEBI:30616"/>
        <dbReference type="ChEBI" id="CHEBI:83421"/>
        <dbReference type="ChEBI" id="CHEBI:456216"/>
        <dbReference type="EC" id="2.7.11.1"/>
    </reaction>
</comment>
<dbReference type="STRING" id="930992.A0A0D0A579"/>
<dbReference type="PANTHER" id="PTHR24356">
    <property type="entry name" value="SERINE/THREONINE-PROTEIN KINASE"/>
    <property type="match status" value="1"/>
</dbReference>
<dbReference type="OrthoDB" id="2654451at2759"/>
<reference evidence="10 11" key="1">
    <citation type="submission" date="2014-04" db="EMBL/GenBank/DDBJ databases">
        <authorList>
            <consortium name="DOE Joint Genome Institute"/>
            <person name="Kuo A."/>
            <person name="Ruytinx J."/>
            <person name="Rineau F."/>
            <person name="Colpaert J."/>
            <person name="Kohler A."/>
            <person name="Nagy L.G."/>
            <person name="Floudas D."/>
            <person name="Copeland A."/>
            <person name="Barry K.W."/>
            <person name="Cichocki N."/>
            <person name="Veneault-Fourrey C."/>
            <person name="LaButti K."/>
            <person name="Lindquist E.A."/>
            <person name="Lipzen A."/>
            <person name="Lundell T."/>
            <person name="Morin E."/>
            <person name="Murat C."/>
            <person name="Sun H."/>
            <person name="Tunlid A."/>
            <person name="Henrissat B."/>
            <person name="Grigoriev I.V."/>
            <person name="Hibbett D.S."/>
            <person name="Martin F."/>
            <person name="Nordberg H.P."/>
            <person name="Cantor M.N."/>
            <person name="Hua S.X."/>
        </authorList>
    </citation>
    <scope>NUCLEOTIDE SEQUENCE [LARGE SCALE GENOMIC DNA]</scope>
    <source>
        <strain evidence="10 11">UH-Slu-Lm8-n1</strain>
    </source>
</reference>
<dbReference type="EMBL" id="KN835499">
    <property type="protein sequence ID" value="KIK36781.1"/>
    <property type="molecule type" value="Genomic_DNA"/>
</dbReference>
<dbReference type="InterPro" id="IPR000719">
    <property type="entry name" value="Prot_kinase_dom"/>
</dbReference>
<evidence type="ECO:0000256" key="8">
    <source>
        <dbReference type="ARBA" id="ARBA00048679"/>
    </source>
</evidence>
<gene>
    <name evidence="10" type="ORF">CY34DRAFT_493098</name>
</gene>
<evidence type="ECO:0000313" key="10">
    <source>
        <dbReference type="EMBL" id="KIK36781.1"/>
    </source>
</evidence>
<keyword evidence="2" id="KW-0723">Serine/threonine-protein kinase</keyword>
<dbReference type="Gene3D" id="1.10.510.10">
    <property type="entry name" value="Transferase(Phosphotransferase) domain 1"/>
    <property type="match status" value="1"/>
</dbReference>
<dbReference type="Gene3D" id="3.30.200.20">
    <property type="entry name" value="Phosphorylase Kinase, domain 1"/>
    <property type="match status" value="1"/>
</dbReference>
<evidence type="ECO:0000256" key="7">
    <source>
        <dbReference type="ARBA" id="ARBA00047899"/>
    </source>
</evidence>
<accession>A0A0D0A579</accession>
<keyword evidence="4" id="KW-0547">Nucleotide-binding</keyword>
<dbReference type="HOGENOM" id="CLU_000288_63_12_1"/>
<dbReference type="InParanoid" id="A0A0D0A579"/>
<evidence type="ECO:0000256" key="3">
    <source>
        <dbReference type="ARBA" id="ARBA00022679"/>
    </source>
</evidence>
<dbReference type="EC" id="2.7.11.1" evidence="1"/>
<evidence type="ECO:0000256" key="1">
    <source>
        <dbReference type="ARBA" id="ARBA00012513"/>
    </source>
</evidence>
<dbReference type="GO" id="GO:0035556">
    <property type="term" value="P:intracellular signal transduction"/>
    <property type="evidence" value="ECO:0007669"/>
    <property type="project" value="TreeGrafter"/>
</dbReference>
<reference evidence="11" key="2">
    <citation type="submission" date="2015-01" db="EMBL/GenBank/DDBJ databases">
        <title>Evolutionary Origins and Diversification of the Mycorrhizal Mutualists.</title>
        <authorList>
            <consortium name="DOE Joint Genome Institute"/>
            <consortium name="Mycorrhizal Genomics Consortium"/>
            <person name="Kohler A."/>
            <person name="Kuo A."/>
            <person name="Nagy L.G."/>
            <person name="Floudas D."/>
            <person name="Copeland A."/>
            <person name="Barry K.W."/>
            <person name="Cichocki N."/>
            <person name="Veneault-Fourrey C."/>
            <person name="LaButti K."/>
            <person name="Lindquist E.A."/>
            <person name="Lipzen A."/>
            <person name="Lundell T."/>
            <person name="Morin E."/>
            <person name="Murat C."/>
            <person name="Riley R."/>
            <person name="Ohm R."/>
            <person name="Sun H."/>
            <person name="Tunlid A."/>
            <person name="Henrissat B."/>
            <person name="Grigoriev I.V."/>
            <person name="Hibbett D.S."/>
            <person name="Martin F."/>
        </authorList>
    </citation>
    <scope>NUCLEOTIDE SEQUENCE [LARGE SCALE GENOMIC DNA]</scope>
    <source>
        <strain evidence="11">UH-Slu-Lm8-n1</strain>
    </source>
</reference>
<dbReference type="InterPro" id="IPR011009">
    <property type="entry name" value="Kinase-like_dom_sf"/>
</dbReference>
<dbReference type="SMART" id="SM00220">
    <property type="entry name" value="S_TKc"/>
    <property type="match status" value="1"/>
</dbReference>
<dbReference type="GO" id="GO:0005524">
    <property type="term" value="F:ATP binding"/>
    <property type="evidence" value="ECO:0007669"/>
    <property type="project" value="UniProtKB-KW"/>
</dbReference>
<evidence type="ECO:0000259" key="9">
    <source>
        <dbReference type="PROSITE" id="PS50011"/>
    </source>
</evidence>
<evidence type="ECO:0000256" key="5">
    <source>
        <dbReference type="ARBA" id="ARBA00022777"/>
    </source>
</evidence>
<dbReference type="Pfam" id="PF00069">
    <property type="entry name" value="Pkinase"/>
    <property type="match status" value="1"/>
</dbReference>
<evidence type="ECO:0000256" key="6">
    <source>
        <dbReference type="ARBA" id="ARBA00022840"/>
    </source>
</evidence>
<dbReference type="InterPro" id="IPR050236">
    <property type="entry name" value="Ser_Thr_kinase_AGC"/>
</dbReference>
<dbReference type="AlphaFoldDB" id="A0A0D0A579"/>
<evidence type="ECO:0000256" key="2">
    <source>
        <dbReference type="ARBA" id="ARBA00022527"/>
    </source>
</evidence>
<dbReference type="SUPFAM" id="SSF56112">
    <property type="entry name" value="Protein kinase-like (PK-like)"/>
    <property type="match status" value="1"/>
</dbReference>
<comment type="catalytic activity">
    <reaction evidence="7">
        <text>L-threonyl-[protein] + ATP = O-phospho-L-threonyl-[protein] + ADP + H(+)</text>
        <dbReference type="Rhea" id="RHEA:46608"/>
        <dbReference type="Rhea" id="RHEA-COMP:11060"/>
        <dbReference type="Rhea" id="RHEA-COMP:11605"/>
        <dbReference type="ChEBI" id="CHEBI:15378"/>
        <dbReference type="ChEBI" id="CHEBI:30013"/>
        <dbReference type="ChEBI" id="CHEBI:30616"/>
        <dbReference type="ChEBI" id="CHEBI:61977"/>
        <dbReference type="ChEBI" id="CHEBI:456216"/>
        <dbReference type="EC" id="2.7.11.1"/>
    </reaction>
</comment>
<dbReference type="GO" id="GO:0004674">
    <property type="term" value="F:protein serine/threonine kinase activity"/>
    <property type="evidence" value="ECO:0007669"/>
    <property type="project" value="UniProtKB-KW"/>
</dbReference>
<keyword evidence="3" id="KW-0808">Transferase</keyword>
<keyword evidence="5" id="KW-0418">Kinase</keyword>
<feature type="domain" description="Protein kinase" evidence="9">
    <location>
        <begin position="44"/>
        <end position="320"/>
    </location>
</feature>
<dbReference type="PROSITE" id="PS00108">
    <property type="entry name" value="PROTEIN_KINASE_ST"/>
    <property type="match status" value="1"/>
</dbReference>
<keyword evidence="6" id="KW-0067">ATP-binding</keyword>
<sequence>MLSDDRLRLGPKVTLKLITSPSPSPPVPTVPNVVPTSKEVNGPFRIWRQLASGGFARAMAAEDVSSSRLLCLKVFRKTQLKEKGTEEGLLNEIEVYKRLESSKERCPGAIFLMALQRSFQTVNYICFAMDLMACDLWHYMNNEPDYCRENARRWSAQVALGINALHAIGIIHRDIKPANILIDIQENVKIADFGLSYMKKQPKRLHKFRGYSSVITGTVNFMAPEILRHAQEPRSVKYGAPVDWWAFGCVLYELLSLPEHKELFGSADDTMAYVVCHTKKYGNFYPAFLQLGEIETDLVVGVSSFYYVISPSLTFTVIVA</sequence>
<evidence type="ECO:0000313" key="11">
    <source>
        <dbReference type="Proteomes" id="UP000054485"/>
    </source>
</evidence>
<organism evidence="10 11">
    <name type="scientific">Suillus luteus UH-Slu-Lm8-n1</name>
    <dbReference type="NCBI Taxonomy" id="930992"/>
    <lineage>
        <taxon>Eukaryota</taxon>
        <taxon>Fungi</taxon>
        <taxon>Dikarya</taxon>
        <taxon>Basidiomycota</taxon>
        <taxon>Agaricomycotina</taxon>
        <taxon>Agaricomycetes</taxon>
        <taxon>Agaricomycetidae</taxon>
        <taxon>Boletales</taxon>
        <taxon>Suillineae</taxon>
        <taxon>Suillaceae</taxon>
        <taxon>Suillus</taxon>
    </lineage>
</organism>
<name>A0A0D0A579_9AGAM</name>
<protein>
    <recommendedName>
        <fullName evidence="1">non-specific serine/threonine protein kinase</fullName>
        <ecNumber evidence="1">2.7.11.1</ecNumber>
    </recommendedName>
</protein>
<dbReference type="PROSITE" id="PS50011">
    <property type="entry name" value="PROTEIN_KINASE_DOM"/>
    <property type="match status" value="1"/>
</dbReference>
<evidence type="ECO:0000256" key="4">
    <source>
        <dbReference type="ARBA" id="ARBA00022741"/>
    </source>
</evidence>
<dbReference type="InterPro" id="IPR008271">
    <property type="entry name" value="Ser/Thr_kinase_AS"/>
</dbReference>
<proteinExistence type="predicted"/>
<dbReference type="Proteomes" id="UP000054485">
    <property type="component" value="Unassembled WGS sequence"/>
</dbReference>
<keyword evidence="11" id="KW-1185">Reference proteome</keyword>
<dbReference type="PANTHER" id="PTHR24356:SF407">
    <property type="entry name" value="RAC SERINE_THREONINE-PROTEIN KINASE"/>
    <property type="match status" value="1"/>
</dbReference>